<evidence type="ECO:0000313" key="6">
    <source>
        <dbReference type="Proteomes" id="UP000198972"/>
    </source>
</evidence>
<dbReference type="RefSeq" id="WP_091236336.1">
    <property type="nucleotide sequence ID" value="NZ_FNBG01000050.1"/>
</dbReference>
<dbReference type="EMBL" id="FNBG01000050">
    <property type="protein sequence ID" value="SDG50395.1"/>
    <property type="molecule type" value="Genomic_DNA"/>
</dbReference>
<reference evidence="5 6" key="1">
    <citation type="submission" date="2016-10" db="EMBL/GenBank/DDBJ databases">
        <authorList>
            <person name="de Groot N.N."/>
        </authorList>
    </citation>
    <scope>NUCLEOTIDE SEQUENCE [LARGE SCALE GENOMIC DNA]</scope>
    <source>
        <strain evidence="5 6">DSM 28129</strain>
    </source>
</reference>
<keyword evidence="2" id="KW-0813">Transport</keyword>
<accession>A0A1G7US05</accession>
<dbReference type="SMR" id="A0A1G7US05"/>
<dbReference type="Pfam" id="PF01547">
    <property type="entry name" value="SBP_bac_1"/>
    <property type="match status" value="1"/>
</dbReference>
<dbReference type="PANTHER" id="PTHR30061:SF50">
    <property type="entry name" value="MALTOSE_MALTODEXTRIN-BINDING PERIPLASMIC PROTEIN"/>
    <property type="match status" value="1"/>
</dbReference>
<keyword evidence="3 4" id="KW-0732">Signal</keyword>
<keyword evidence="6" id="KW-1185">Reference proteome</keyword>
<feature type="chain" id="PRO_5011741334" evidence="4">
    <location>
        <begin position="28"/>
        <end position="415"/>
    </location>
</feature>
<feature type="signal peptide" evidence="4">
    <location>
        <begin position="1"/>
        <end position="27"/>
    </location>
</feature>
<dbReference type="GO" id="GO:1901982">
    <property type="term" value="F:maltose binding"/>
    <property type="evidence" value="ECO:0007669"/>
    <property type="project" value="TreeGrafter"/>
</dbReference>
<evidence type="ECO:0000256" key="4">
    <source>
        <dbReference type="SAM" id="SignalP"/>
    </source>
</evidence>
<protein>
    <submittedName>
        <fullName evidence="5">Carbohydrate ABC transporter substrate-binding protein, CUT1 family</fullName>
    </submittedName>
</protein>
<dbReference type="GO" id="GO:0055052">
    <property type="term" value="C:ATP-binding cassette (ABC) transporter complex, substrate-binding subunit-containing"/>
    <property type="evidence" value="ECO:0007669"/>
    <property type="project" value="TreeGrafter"/>
</dbReference>
<dbReference type="PANTHER" id="PTHR30061">
    <property type="entry name" value="MALTOSE-BINDING PERIPLASMIC PROTEIN"/>
    <property type="match status" value="1"/>
</dbReference>
<comment type="similarity">
    <text evidence="1">Belongs to the bacterial solute-binding protein 1 family.</text>
</comment>
<gene>
    <name evidence="5" type="ORF">SAMN04488542_1506</name>
</gene>
<dbReference type="PROSITE" id="PS51257">
    <property type="entry name" value="PROKAR_LIPOPROTEIN"/>
    <property type="match status" value="1"/>
</dbReference>
<dbReference type="OrthoDB" id="9808332at2"/>
<dbReference type="SUPFAM" id="SSF53850">
    <property type="entry name" value="Periplasmic binding protein-like II"/>
    <property type="match status" value="1"/>
</dbReference>
<proteinExistence type="inferred from homology"/>
<sequence>MKKNWLLTLVTLIAVSVIVAGCGSSNAGTNEASGANKTLKVWFMGEADSVKPIAQMYEEKNPGIKVEVQAIPWDTAHDKLLTAVASKNGPDVVQMGTTWIPEFAAAGALLDMSSYITQYPELKSENFFDGAIQTTQYDGKTVGIPWYVETRALFYRTDLLADVGYPEGPKTWEELKDASQKLVAKGGADHYAMPIDAKDQNYLSMFAWQSGSDIIDANRQPEFNQPEYVESVNFLKSFYDEKLVPVGTDLDTFAAFKDGTLPMFISGPWMVQGVMDKAPEIAGKWTVKTLPSNKNSKSIMGGSDLSIFQYSKNPDEAAKFISFLTSEEVQLKFYETSNSLPALKSAWADERFSDPIIKAFGEQLINAIPTPMIKEWEEISQASVAAFEQITLGGADTQAELDKLNEKAKEILGNK</sequence>
<dbReference type="GO" id="GO:0015768">
    <property type="term" value="P:maltose transport"/>
    <property type="evidence" value="ECO:0007669"/>
    <property type="project" value="TreeGrafter"/>
</dbReference>
<dbReference type="Gene3D" id="3.40.190.10">
    <property type="entry name" value="Periplasmic binding protein-like II"/>
    <property type="match status" value="2"/>
</dbReference>
<evidence type="ECO:0000313" key="5">
    <source>
        <dbReference type="EMBL" id="SDG50395.1"/>
    </source>
</evidence>
<evidence type="ECO:0000256" key="3">
    <source>
        <dbReference type="ARBA" id="ARBA00022729"/>
    </source>
</evidence>
<name>A0A1G7US05_9BACL</name>
<dbReference type="InterPro" id="IPR006059">
    <property type="entry name" value="SBP"/>
</dbReference>
<dbReference type="Proteomes" id="UP000198972">
    <property type="component" value="Unassembled WGS sequence"/>
</dbReference>
<dbReference type="CDD" id="cd14747">
    <property type="entry name" value="PBP2_MalE"/>
    <property type="match status" value="1"/>
</dbReference>
<evidence type="ECO:0000256" key="2">
    <source>
        <dbReference type="ARBA" id="ARBA00022448"/>
    </source>
</evidence>
<dbReference type="STRING" id="670482.SAMN04488542_1506"/>
<dbReference type="GO" id="GO:0042956">
    <property type="term" value="P:maltodextrin transmembrane transport"/>
    <property type="evidence" value="ECO:0007669"/>
    <property type="project" value="TreeGrafter"/>
</dbReference>
<dbReference type="AlphaFoldDB" id="A0A1G7US05"/>
<evidence type="ECO:0000256" key="1">
    <source>
        <dbReference type="ARBA" id="ARBA00008520"/>
    </source>
</evidence>
<organism evidence="5 6">
    <name type="scientific">Fontibacillus panacisegetis</name>
    <dbReference type="NCBI Taxonomy" id="670482"/>
    <lineage>
        <taxon>Bacteria</taxon>
        <taxon>Bacillati</taxon>
        <taxon>Bacillota</taxon>
        <taxon>Bacilli</taxon>
        <taxon>Bacillales</taxon>
        <taxon>Paenibacillaceae</taxon>
        <taxon>Fontibacillus</taxon>
    </lineage>
</organism>